<comment type="catalytic activity">
    <reaction evidence="8 9 10">
        <text>2-[(2R,5Z)-2-carboxy-4-methylthiazol-5(2H)-ylidene]ethyl phosphate + 4-amino-2-methyl-5-(diphosphooxymethyl)pyrimidine + 2 H(+) = thiamine phosphate + CO2 + diphosphate</text>
        <dbReference type="Rhea" id="RHEA:47844"/>
        <dbReference type="ChEBI" id="CHEBI:15378"/>
        <dbReference type="ChEBI" id="CHEBI:16526"/>
        <dbReference type="ChEBI" id="CHEBI:33019"/>
        <dbReference type="ChEBI" id="CHEBI:37575"/>
        <dbReference type="ChEBI" id="CHEBI:57841"/>
        <dbReference type="ChEBI" id="CHEBI:62899"/>
        <dbReference type="EC" id="2.5.1.3"/>
    </reaction>
</comment>
<evidence type="ECO:0000313" key="13">
    <source>
        <dbReference type="Proteomes" id="UP000035704"/>
    </source>
</evidence>
<dbReference type="GO" id="GO:0000287">
    <property type="term" value="F:magnesium ion binding"/>
    <property type="evidence" value="ECO:0007669"/>
    <property type="project" value="UniProtKB-UniRule"/>
</dbReference>
<evidence type="ECO:0000256" key="6">
    <source>
        <dbReference type="ARBA" id="ARBA00047334"/>
    </source>
</evidence>
<dbReference type="GO" id="GO:0005737">
    <property type="term" value="C:cytoplasm"/>
    <property type="evidence" value="ECO:0007669"/>
    <property type="project" value="TreeGrafter"/>
</dbReference>
<evidence type="ECO:0000256" key="2">
    <source>
        <dbReference type="ARBA" id="ARBA00022679"/>
    </source>
</evidence>
<evidence type="ECO:0000256" key="3">
    <source>
        <dbReference type="ARBA" id="ARBA00022723"/>
    </source>
</evidence>
<dbReference type="Pfam" id="PF02581">
    <property type="entry name" value="TMP-TENI"/>
    <property type="match status" value="1"/>
</dbReference>
<feature type="binding site" evidence="9">
    <location>
        <position position="69"/>
    </location>
    <ligand>
        <name>4-amino-2-methyl-5-(diphosphooxymethyl)pyrimidine</name>
        <dbReference type="ChEBI" id="CHEBI:57841"/>
    </ligand>
</feature>
<dbReference type="GO" id="GO:0004789">
    <property type="term" value="F:thiamine-phosphate diphosphorylase activity"/>
    <property type="evidence" value="ECO:0007669"/>
    <property type="project" value="UniProtKB-UniRule"/>
</dbReference>
<dbReference type="PANTHER" id="PTHR20857">
    <property type="entry name" value="THIAMINE-PHOSPHATE PYROPHOSPHORYLASE"/>
    <property type="match status" value="1"/>
</dbReference>
<evidence type="ECO:0000313" key="12">
    <source>
        <dbReference type="EMBL" id="AKL95650.1"/>
    </source>
</evidence>
<feature type="binding site" evidence="9">
    <location>
        <position position="165"/>
    </location>
    <ligand>
        <name>2-[(2R,5Z)-2-carboxy-4-methylthiazol-5(2H)-ylidene]ethyl phosphate</name>
        <dbReference type="ChEBI" id="CHEBI:62899"/>
    </ligand>
</feature>
<evidence type="ECO:0000256" key="10">
    <source>
        <dbReference type="RuleBase" id="RU003826"/>
    </source>
</evidence>
<accession>A0A0D8I9Q1</accession>
<evidence type="ECO:0000256" key="4">
    <source>
        <dbReference type="ARBA" id="ARBA00022842"/>
    </source>
</evidence>
<comment type="pathway">
    <text evidence="1 9 11">Cofactor biosynthesis; thiamine diphosphate biosynthesis; thiamine phosphate from 4-amino-2-methyl-5-diphosphomethylpyrimidine and 4-methyl-5-(2-phosphoethyl)-thiazole: step 1/1.</text>
</comment>
<evidence type="ECO:0000256" key="9">
    <source>
        <dbReference type="HAMAP-Rule" id="MF_00097"/>
    </source>
</evidence>
<dbReference type="NCBIfam" id="TIGR00693">
    <property type="entry name" value="thiE"/>
    <property type="match status" value="1"/>
</dbReference>
<feature type="binding site" evidence="9">
    <location>
        <begin position="134"/>
        <end position="136"/>
    </location>
    <ligand>
        <name>2-[(2R,5Z)-2-carboxy-4-methylthiazol-5(2H)-ylidene]ethyl phosphate</name>
        <dbReference type="ChEBI" id="CHEBI:62899"/>
    </ligand>
</feature>
<dbReference type="STRING" id="84022.CACET_c22040"/>
<dbReference type="EC" id="2.5.1.3" evidence="9"/>
<dbReference type="KEGG" id="cace:CACET_c22040"/>
<dbReference type="EMBL" id="CP009687">
    <property type="protein sequence ID" value="AKL95650.1"/>
    <property type="molecule type" value="Genomic_DNA"/>
</dbReference>
<evidence type="ECO:0000256" key="7">
    <source>
        <dbReference type="ARBA" id="ARBA00047851"/>
    </source>
</evidence>
<comment type="cofactor">
    <cofactor evidence="9">
        <name>Mg(2+)</name>
        <dbReference type="ChEBI" id="CHEBI:18420"/>
    </cofactor>
    <text evidence="9">Binds 1 Mg(2+) ion per subunit.</text>
</comment>
<keyword evidence="4 9" id="KW-0460">Magnesium</keyword>
<dbReference type="GO" id="GO:0009229">
    <property type="term" value="P:thiamine diphosphate biosynthetic process"/>
    <property type="evidence" value="ECO:0007669"/>
    <property type="project" value="UniProtKB-UniRule"/>
</dbReference>
<dbReference type="CDD" id="cd00564">
    <property type="entry name" value="TMP_TenI"/>
    <property type="match status" value="1"/>
</dbReference>
<dbReference type="InterPro" id="IPR013785">
    <property type="entry name" value="Aldolase_TIM"/>
</dbReference>
<name>A0A0D8I9Q1_9CLOT</name>
<comment type="catalytic activity">
    <reaction evidence="7 9 10">
        <text>2-(2-carboxy-4-methylthiazol-5-yl)ethyl phosphate + 4-amino-2-methyl-5-(diphosphooxymethyl)pyrimidine + 2 H(+) = thiamine phosphate + CO2 + diphosphate</text>
        <dbReference type="Rhea" id="RHEA:47848"/>
        <dbReference type="ChEBI" id="CHEBI:15378"/>
        <dbReference type="ChEBI" id="CHEBI:16526"/>
        <dbReference type="ChEBI" id="CHEBI:33019"/>
        <dbReference type="ChEBI" id="CHEBI:37575"/>
        <dbReference type="ChEBI" id="CHEBI:57841"/>
        <dbReference type="ChEBI" id="CHEBI:62890"/>
        <dbReference type="EC" id="2.5.1.3"/>
    </reaction>
</comment>
<keyword evidence="2 9" id="KW-0808">Transferase</keyword>
<feature type="binding site" evidence="9">
    <location>
        <begin position="37"/>
        <end position="41"/>
    </location>
    <ligand>
        <name>4-amino-2-methyl-5-(diphosphooxymethyl)pyrimidine</name>
        <dbReference type="ChEBI" id="CHEBI:57841"/>
    </ligand>
</feature>
<dbReference type="Gene3D" id="3.20.20.70">
    <property type="entry name" value="Aldolase class I"/>
    <property type="match status" value="1"/>
</dbReference>
<comment type="function">
    <text evidence="9">Condenses 4-methyl-5-(beta-hydroxyethyl)thiazole monophosphate (THZ-P) and 2-methyl-4-amino-5-hydroxymethyl pyrimidine pyrophosphate (HMP-PP) to form thiamine monophosphate (TMP).</text>
</comment>
<feature type="binding site" evidence="9">
    <location>
        <position position="108"/>
    </location>
    <ligand>
        <name>4-amino-2-methyl-5-(diphosphooxymethyl)pyrimidine</name>
        <dbReference type="ChEBI" id="CHEBI:57841"/>
    </ligand>
</feature>
<evidence type="ECO:0000256" key="1">
    <source>
        <dbReference type="ARBA" id="ARBA00005165"/>
    </source>
</evidence>
<keyword evidence="5 9" id="KW-0784">Thiamine biosynthesis</keyword>
<feature type="binding site" evidence="9">
    <location>
        <position position="137"/>
    </location>
    <ligand>
        <name>4-amino-2-methyl-5-(diphosphooxymethyl)pyrimidine</name>
        <dbReference type="ChEBI" id="CHEBI:57841"/>
    </ligand>
</feature>
<dbReference type="InterPro" id="IPR022998">
    <property type="entry name" value="ThiamineP_synth_TenI"/>
</dbReference>
<keyword evidence="13" id="KW-1185">Reference proteome</keyword>
<dbReference type="AlphaFoldDB" id="A0A0D8I9Q1"/>
<feature type="binding site" evidence="9">
    <location>
        <position position="89"/>
    </location>
    <ligand>
        <name>Mg(2+)</name>
        <dbReference type="ChEBI" id="CHEBI:18420"/>
    </ligand>
</feature>
<dbReference type="OrthoDB" id="9812206at2"/>
<sequence>MTIDYSLYLITDRYLVGSKDFFDAVAKALQGGVTLLQVREKNISSKEFYDIGLKLKEITREFNVPLIVNDRLDIALAIDADGLHIGEDDLPIEVARRLLGKNKILGCSASTVEEALYAEKMGANYLGTGAVFPTDSKKDAGAAIGLTKLQEVVESVEIPVIGIGGVSVKNAASVKSTGASGIALISAILSQEDTYQAAKELIALWKK</sequence>
<dbReference type="PANTHER" id="PTHR20857:SF23">
    <property type="entry name" value="THIAMINE BIOSYNTHETIC BIFUNCTIONAL ENZYME"/>
    <property type="match status" value="1"/>
</dbReference>
<feature type="binding site" evidence="9">
    <location>
        <begin position="185"/>
        <end position="186"/>
    </location>
    <ligand>
        <name>2-[(2R,5Z)-2-carboxy-4-methylthiazol-5(2H)-ylidene]ethyl phosphate</name>
        <dbReference type="ChEBI" id="CHEBI:62899"/>
    </ligand>
</feature>
<dbReference type="HAMAP" id="MF_00097">
    <property type="entry name" value="TMP_synthase"/>
    <property type="match status" value="1"/>
</dbReference>
<protein>
    <recommendedName>
        <fullName evidence="9">Thiamine-phosphate synthase</fullName>
        <shortName evidence="9">TP synthase</shortName>
        <shortName evidence="9">TPS</shortName>
        <ecNumber evidence="9">2.5.1.3</ecNumber>
    </recommendedName>
    <alternativeName>
        <fullName evidence="9">Thiamine-phosphate pyrophosphorylase</fullName>
        <shortName evidence="9">TMP pyrophosphorylase</shortName>
        <shortName evidence="9">TMP-PPase</shortName>
    </alternativeName>
</protein>
<evidence type="ECO:0000256" key="8">
    <source>
        <dbReference type="ARBA" id="ARBA00047883"/>
    </source>
</evidence>
<dbReference type="PATRIC" id="fig|84022.5.peg.505"/>
<dbReference type="RefSeq" id="WP_044825043.1">
    <property type="nucleotide sequence ID" value="NZ_CP009687.1"/>
</dbReference>
<gene>
    <name evidence="12" type="primary">thiE1</name>
    <name evidence="9" type="synonym">thiE</name>
    <name evidence="12" type="ORF">CACET_c22040</name>
</gene>
<comment type="catalytic activity">
    <reaction evidence="6 9 10">
        <text>4-methyl-5-(2-phosphooxyethyl)-thiazole + 4-amino-2-methyl-5-(diphosphooxymethyl)pyrimidine + H(+) = thiamine phosphate + diphosphate</text>
        <dbReference type="Rhea" id="RHEA:22328"/>
        <dbReference type="ChEBI" id="CHEBI:15378"/>
        <dbReference type="ChEBI" id="CHEBI:33019"/>
        <dbReference type="ChEBI" id="CHEBI:37575"/>
        <dbReference type="ChEBI" id="CHEBI:57841"/>
        <dbReference type="ChEBI" id="CHEBI:58296"/>
        <dbReference type="EC" id="2.5.1.3"/>
    </reaction>
</comment>
<keyword evidence="3 9" id="KW-0479">Metal-binding</keyword>
<feature type="binding site" evidence="9">
    <location>
        <position position="70"/>
    </location>
    <ligand>
        <name>Mg(2+)</name>
        <dbReference type="ChEBI" id="CHEBI:18420"/>
    </ligand>
</feature>
<dbReference type="UniPathway" id="UPA00060">
    <property type="reaction ID" value="UER00141"/>
</dbReference>
<reference evidence="12 13" key="1">
    <citation type="submission" date="2014-10" db="EMBL/GenBank/DDBJ databases">
        <title>Genome sequence of Clostridium aceticum DSM 1496.</title>
        <authorList>
            <person name="Poehlein A."/>
            <person name="Schiel-Bengelsdorf B."/>
            <person name="Gottschalk G."/>
            <person name="Duerre P."/>
            <person name="Daniel R."/>
        </authorList>
    </citation>
    <scope>NUCLEOTIDE SEQUENCE [LARGE SCALE GENOMIC DNA]</scope>
    <source>
        <strain evidence="12 13">DSM 1496</strain>
    </source>
</reference>
<dbReference type="SUPFAM" id="SSF51391">
    <property type="entry name" value="Thiamin phosphate synthase"/>
    <property type="match status" value="1"/>
</dbReference>
<dbReference type="FunFam" id="3.20.20.70:FF:000096">
    <property type="entry name" value="Thiamine-phosphate synthase"/>
    <property type="match status" value="1"/>
</dbReference>
<dbReference type="InterPro" id="IPR036206">
    <property type="entry name" value="ThiamineP_synth_sf"/>
</dbReference>
<dbReference type="Proteomes" id="UP000035704">
    <property type="component" value="Chromosome"/>
</dbReference>
<evidence type="ECO:0000256" key="11">
    <source>
        <dbReference type="RuleBase" id="RU004253"/>
    </source>
</evidence>
<evidence type="ECO:0000256" key="5">
    <source>
        <dbReference type="ARBA" id="ARBA00022977"/>
    </source>
</evidence>
<organism evidence="12 13">
    <name type="scientific">Clostridium aceticum</name>
    <dbReference type="NCBI Taxonomy" id="84022"/>
    <lineage>
        <taxon>Bacteria</taxon>
        <taxon>Bacillati</taxon>
        <taxon>Bacillota</taxon>
        <taxon>Clostridia</taxon>
        <taxon>Eubacteriales</taxon>
        <taxon>Clostridiaceae</taxon>
        <taxon>Clostridium</taxon>
    </lineage>
</organism>
<proteinExistence type="inferred from homology"/>
<comment type="similarity">
    <text evidence="9 10">Belongs to the thiamine-phosphate synthase family.</text>
</comment>
<dbReference type="InterPro" id="IPR034291">
    <property type="entry name" value="TMP_synthase"/>
</dbReference>
<dbReference type="GO" id="GO:0009228">
    <property type="term" value="P:thiamine biosynthetic process"/>
    <property type="evidence" value="ECO:0007669"/>
    <property type="project" value="UniProtKB-KW"/>
</dbReference>